<dbReference type="eggNOG" id="ENOG5030M26">
    <property type="taxonomic scope" value="Bacteria"/>
</dbReference>
<feature type="transmembrane region" description="Helical" evidence="2">
    <location>
        <begin position="127"/>
        <end position="146"/>
    </location>
</feature>
<keyword evidence="2" id="KW-1133">Transmembrane helix</keyword>
<reference evidence="3 4" key="1">
    <citation type="submission" date="2013-05" db="EMBL/GenBank/DDBJ databases">
        <title>Genome assembly of Chondromyces apiculatus DSM 436.</title>
        <authorList>
            <person name="Sharma G."/>
            <person name="Khatri I."/>
            <person name="Kaur C."/>
            <person name="Mayilraj S."/>
            <person name="Subramanian S."/>
        </authorList>
    </citation>
    <scope>NUCLEOTIDE SEQUENCE [LARGE SCALE GENOMIC DNA]</scope>
    <source>
        <strain evidence="3 4">DSM 436</strain>
    </source>
</reference>
<feature type="region of interest" description="Disordered" evidence="1">
    <location>
        <begin position="40"/>
        <end position="75"/>
    </location>
</feature>
<evidence type="ECO:0000313" key="3">
    <source>
        <dbReference type="EMBL" id="EYF02450.1"/>
    </source>
</evidence>
<proteinExistence type="predicted"/>
<keyword evidence="2" id="KW-0812">Transmembrane</keyword>
<dbReference type="STRING" id="1192034.CAP_7072"/>
<organism evidence="3 4">
    <name type="scientific">Chondromyces apiculatus DSM 436</name>
    <dbReference type="NCBI Taxonomy" id="1192034"/>
    <lineage>
        <taxon>Bacteria</taxon>
        <taxon>Pseudomonadati</taxon>
        <taxon>Myxococcota</taxon>
        <taxon>Polyangia</taxon>
        <taxon>Polyangiales</taxon>
        <taxon>Polyangiaceae</taxon>
        <taxon>Chondromyces</taxon>
    </lineage>
</organism>
<evidence type="ECO:0000256" key="1">
    <source>
        <dbReference type="SAM" id="MobiDB-lite"/>
    </source>
</evidence>
<comment type="caution">
    <text evidence="3">The sequence shown here is derived from an EMBL/GenBank/DDBJ whole genome shotgun (WGS) entry which is preliminary data.</text>
</comment>
<gene>
    <name evidence="3" type="ORF">CAP_7072</name>
</gene>
<sequence>MSEQKESSVLFSLKELMNLEEDRIKTEEHAKAAAATAAEQARLDAERRAREAEESRIRAEEERRRVEEQRSREEAARLDAIRHAEVERARVEAEQHARIAALSAQQEHEQKLAALKHDESKKKLRKLLIGVVSGVVVLGALAGFLVKREIDERDRQTAAQQAAMAEANEKLAKLEAERVNSEKKEAELKRQLDSAKDEATRLALQKQLEAEQEKQKQIKGAAAGAGAGKGAGAGAGSKPCNCSPGDPLCSCL</sequence>
<dbReference type="RefSeq" id="WP_044247451.1">
    <property type="nucleotide sequence ID" value="NZ_ASRX01000060.1"/>
</dbReference>
<accession>A0A017T0R2</accession>
<evidence type="ECO:0000313" key="4">
    <source>
        <dbReference type="Proteomes" id="UP000019678"/>
    </source>
</evidence>
<feature type="region of interest" description="Disordered" evidence="1">
    <location>
        <begin position="208"/>
        <end position="252"/>
    </location>
</feature>
<dbReference type="EMBL" id="ASRX01000060">
    <property type="protein sequence ID" value="EYF02450.1"/>
    <property type="molecule type" value="Genomic_DNA"/>
</dbReference>
<dbReference type="AlphaFoldDB" id="A0A017T0R2"/>
<feature type="compositionally biased region" description="Gly residues" evidence="1">
    <location>
        <begin position="223"/>
        <end position="235"/>
    </location>
</feature>
<protein>
    <recommendedName>
        <fullName evidence="5">TolA protein</fullName>
    </recommendedName>
</protein>
<dbReference type="Proteomes" id="UP000019678">
    <property type="component" value="Unassembled WGS sequence"/>
</dbReference>
<keyword evidence="2" id="KW-0472">Membrane</keyword>
<keyword evidence="4" id="KW-1185">Reference proteome</keyword>
<evidence type="ECO:0000256" key="2">
    <source>
        <dbReference type="SAM" id="Phobius"/>
    </source>
</evidence>
<name>A0A017T0R2_9BACT</name>
<evidence type="ECO:0008006" key="5">
    <source>
        <dbReference type="Google" id="ProtNLM"/>
    </source>
</evidence>
<feature type="compositionally biased region" description="Basic and acidic residues" evidence="1">
    <location>
        <begin position="41"/>
        <end position="75"/>
    </location>
</feature>